<evidence type="ECO:0000313" key="2">
    <source>
        <dbReference type="Proteomes" id="UP001232343"/>
    </source>
</evidence>
<organism evidence="1 2">
    <name type="scientific">Lederbergia wuyishanensis</name>
    <dbReference type="NCBI Taxonomy" id="1347903"/>
    <lineage>
        <taxon>Bacteria</taxon>
        <taxon>Bacillati</taxon>
        <taxon>Bacillota</taxon>
        <taxon>Bacilli</taxon>
        <taxon>Bacillales</taxon>
        <taxon>Bacillaceae</taxon>
        <taxon>Lederbergia</taxon>
    </lineage>
</organism>
<comment type="caution">
    <text evidence="1">The sequence shown here is derived from an EMBL/GenBank/DDBJ whole genome shotgun (WGS) entry which is preliminary data.</text>
</comment>
<name>A0ABU0D900_9BACI</name>
<gene>
    <name evidence="1" type="ORF">J2S14_003739</name>
</gene>
<evidence type="ECO:0000313" key="1">
    <source>
        <dbReference type="EMBL" id="MDQ0344894.1"/>
    </source>
</evidence>
<sequence>MEEMDPLKAVAFATAGAALKHTIYGDANHFYSR</sequence>
<proteinExistence type="predicted"/>
<accession>A0ABU0D900</accession>
<keyword evidence="2" id="KW-1185">Reference proteome</keyword>
<reference evidence="1 2" key="1">
    <citation type="submission" date="2023-07" db="EMBL/GenBank/DDBJ databases">
        <title>Genomic Encyclopedia of Type Strains, Phase IV (KMG-IV): sequencing the most valuable type-strain genomes for metagenomic binning, comparative biology and taxonomic classification.</title>
        <authorList>
            <person name="Goeker M."/>
        </authorList>
    </citation>
    <scope>NUCLEOTIDE SEQUENCE [LARGE SCALE GENOMIC DNA]</scope>
    <source>
        <strain evidence="1 2">DSM 27848</strain>
    </source>
</reference>
<dbReference type="Proteomes" id="UP001232343">
    <property type="component" value="Unassembled WGS sequence"/>
</dbReference>
<dbReference type="InterPro" id="IPR029056">
    <property type="entry name" value="Ribokinase-like"/>
</dbReference>
<protein>
    <submittedName>
        <fullName evidence="1">Uncharacterized protein</fullName>
    </submittedName>
</protein>
<dbReference type="EMBL" id="JAUSUO010000012">
    <property type="protein sequence ID" value="MDQ0344894.1"/>
    <property type="molecule type" value="Genomic_DNA"/>
</dbReference>
<dbReference type="Gene3D" id="3.40.1190.20">
    <property type="match status" value="1"/>
</dbReference>